<sequence length="144" mass="16316">MFDPPTAELAVTPRLLPSSDKTCEIDGTEAGSSAGPCSWPSRYFRRHYICLDWENFPWIRRNDTETQAENDIVSCFRTDEDLRQDQCRIDSVLDICHDSTFEDLQNETERCPRDKVALVIDSCIEDGKAKFRPGSGALSPAQLL</sequence>
<accession>A0A8H6JZI6</accession>
<evidence type="ECO:0000313" key="1">
    <source>
        <dbReference type="EMBL" id="KAF6822354.1"/>
    </source>
</evidence>
<name>A0A8H6JZI6_9PEZI</name>
<organism evidence="1 2">
    <name type="scientific">Colletotrichum musicola</name>
    <dbReference type="NCBI Taxonomy" id="2175873"/>
    <lineage>
        <taxon>Eukaryota</taxon>
        <taxon>Fungi</taxon>
        <taxon>Dikarya</taxon>
        <taxon>Ascomycota</taxon>
        <taxon>Pezizomycotina</taxon>
        <taxon>Sordariomycetes</taxon>
        <taxon>Hypocreomycetidae</taxon>
        <taxon>Glomerellales</taxon>
        <taxon>Glomerellaceae</taxon>
        <taxon>Colletotrichum</taxon>
        <taxon>Colletotrichum orchidearum species complex</taxon>
    </lineage>
</organism>
<reference evidence="1" key="1">
    <citation type="journal article" date="2020" name="Phytopathology">
        <title>Genome Sequence Resources of Colletotrichum truncatum, C. plurivorum, C. musicola, and C. sojae: Four Species Pathogenic to Soybean (Glycine max).</title>
        <authorList>
            <person name="Rogerio F."/>
            <person name="Boufleur T.R."/>
            <person name="Ciampi-Guillardi M."/>
            <person name="Sukno S.A."/>
            <person name="Thon M.R."/>
            <person name="Massola Junior N.S."/>
            <person name="Baroncelli R."/>
        </authorList>
    </citation>
    <scope>NUCLEOTIDE SEQUENCE</scope>
    <source>
        <strain evidence="1">LFN0074</strain>
    </source>
</reference>
<dbReference type="AlphaFoldDB" id="A0A8H6JZI6"/>
<comment type="caution">
    <text evidence="1">The sequence shown here is derived from an EMBL/GenBank/DDBJ whole genome shotgun (WGS) entry which is preliminary data.</text>
</comment>
<evidence type="ECO:0000313" key="2">
    <source>
        <dbReference type="Proteomes" id="UP000639643"/>
    </source>
</evidence>
<protein>
    <submittedName>
        <fullName evidence="1">Uncharacterized protein</fullName>
    </submittedName>
</protein>
<proteinExistence type="predicted"/>
<dbReference type="Proteomes" id="UP000639643">
    <property type="component" value="Unassembled WGS sequence"/>
</dbReference>
<keyword evidence="2" id="KW-1185">Reference proteome</keyword>
<dbReference type="EMBL" id="WIGM01000546">
    <property type="protein sequence ID" value="KAF6822354.1"/>
    <property type="molecule type" value="Genomic_DNA"/>
</dbReference>
<gene>
    <name evidence="1" type="ORF">CMUS01_11113</name>
</gene>